<dbReference type="RefSeq" id="WP_204927166.1">
    <property type="nucleotide sequence ID" value="NZ_JAFEUC010000013.1"/>
</dbReference>
<comment type="caution">
    <text evidence="3">The sequence shown here is derived from an EMBL/GenBank/DDBJ whole genome shotgun (WGS) entry which is preliminary data.</text>
</comment>
<name>A0ABS2IYA9_9ACTN</name>
<feature type="transmembrane region" description="Helical" evidence="2">
    <location>
        <begin position="106"/>
        <end position="126"/>
    </location>
</feature>
<proteinExistence type="predicted"/>
<evidence type="ECO:0000256" key="2">
    <source>
        <dbReference type="SAM" id="Phobius"/>
    </source>
</evidence>
<evidence type="ECO:0000256" key="1">
    <source>
        <dbReference type="SAM" id="MobiDB-lite"/>
    </source>
</evidence>
<feature type="compositionally biased region" description="Low complexity" evidence="1">
    <location>
        <begin position="148"/>
        <end position="164"/>
    </location>
</feature>
<protein>
    <submittedName>
        <fullName evidence="3">DUF2637 domain-containing protein</fullName>
    </submittedName>
</protein>
<feature type="region of interest" description="Disordered" evidence="1">
    <location>
        <begin position="285"/>
        <end position="322"/>
    </location>
</feature>
<dbReference type="EMBL" id="JAFEUC010000013">
    <property type="protein sequence ID" value="MBM7079320.1"/>
    <property type="molecule type" value="Genomic_DNA"/>
</dbReference>
<dbReference type="Pfam" id="PF10935">
    <property type="entry name" value="DUF2637"/>
    <property type="match status" value="1"/>
</dbReference>
<feature type="compositionally biased region" description="Pro residues" evidence="1">
    <location>
        <begin position="135"/>
        <end position="147"/>
    </location>
</feature>
<dbReference type="InterPro" id="IPR021235">
    <property type="entry name" value="DUF2637"/>
</dbReference>
<keyword evidence="2" id="KW-1133">Transmembrane helix</keyword>
<evidence type="ECO:0000313" key="4">
    <source>
        <dbReference type="Proteomes" id="UP001518872"/>
    </source>
</evidence>
<reference evidence="3 4" key="1">
    <citation type="submission" date="2021-02" db="EMBL/GenBank/DDBJ databases">
        <authorList>
            <person name="Ra J.-S."/>
        </authorList>
    </citation>
    <scope>NUCLEOTIDE SEQUENCE [LARGE SCALE GENOMIC DNA]</scope>
    <source>
        <strain evidence="3 4">MMS20-R1-14</strain>
    </source>
</reference>
<feature type="transmembrane region" description="Helical" evidence="2">
    <location>
        <begin position="37"/>
        <end position="56"/>
    </location>
</feature>
<feature type="compositionally biased region" description="Basic and acidic residues" evidence="1">
    <location>
        <begin position="170"/>
        <end position="182"/>
    </location>
</feature>
<gene>
    <name evidence="3" type="ORF">JQX11_23660</name>
</gene>
<sequence length="322" mass="34071">MTETRLRRMQWAVRATLALGVAASVTANILHAQANPIAQAIAAWPPLALLITVELVTRIPVHQRALGAIRVIAASTIAAIAAWISYHHMVGVVARYGETGTVPYLLPLSVDGLIIVASVSLVELSARRRESENPRPAPATATPPPTAVPAATAQPPVPDDAAPTHPNPALERHDDDVDRSRPEVIPVPEQRPATHSSAGPRLRNDRDSGRPANGVSVGEIDADDDVGLSADLVPLLPAARTARDELIREGHTVSRDALARRLRRNGHSLRNSGVSELLAAIRPKTSPAVGSRPLSAAGEPHLVASLAQRPVSPAPVRADRRS</sequence>
<feature type="transmembrane region" description="Helical" evidence="2">
    <location>
        <begin position="68"/>
        <end position="86"/>
    </location>
</feature>
<dbReference type="Proteomes" id="UP001518872">
    <property type="component" value="Unassembled WGS sequence"/>
</dbReference>
<keyword evidence="4" id="KW-1185">Reference proteome</keyword>
<keyword evidence="2" id="KW-0812">Transmembrane</keyword>
<organism evidence="3 4">
    <name type="scientific">Micromonospora humida</name>
    <dbReference type="NCBI Taxonomy" id="2809018"/>
    <lineage>
        <taxon>Bacteria</taxon>
        <taxon>Bacillati</taxon>
        <taxon>Actinomycetota</taxon>
        <taxon>Actinomycetes</taxon>
        <taxon>Micromonosporales</taxon>
        <taxon>Micromonosporaceae</taxon>
        <taxon>Micromonospora</taxon>
    </lineage>
</organism>
<keyword evidence="2" id="KW-0472">Membrane</keyword>
<evidence type="ECO:0000313" key="3">
    <source>
        <dbReference type="EMBL" id="MBM7079320.1"/>
    </source>
</evidence>
<accession>A0ABS2IYA9</accession>
<feature type="region of interest" description="Disordered" evidence="1">
    <location>
        <begin position="127"/>
        <end position="220"/>
    </location>
</feature>